<organism evidence="5 6">
    <name type="scientific">Asaia krungthepensis NRIC 0535</name>
    <dbReference type="NCBI Taxonomy" id="1307925"/>
    <lineage>
        <taxon>Bacteria</taxon>
        <taxon>Pseudomonadati</taxon>
        <taxon>Pseudomonadota</taxon>
        <taxon>Alphaproteobacteria</taxon>
        <taxon>Acetobacterales</taxon>
        <taxon>Acetobacteraceae</taxon>
        <taxon>Asaia</taxon>
    </lineage>
</organism>
<gene>
    <name evidence="5" type="ORF">AA0535_0981</name>
</gene>
<protein>
    <submittedName>
        <fullName evidence="5">MarR family transcriptional regulator</fullName>
    </submittedName>
</protein>
<reference evidence="5" key="1">
    <citation type="submission" date="2013-04" db="EMBL/GenBank/DDBJ databases">
        <title>The genome sequencing project of 58 acetic acid bacteria.</title>
        <authorList>
            <person name="Okamoto-Kainuma A."/>
            <person name="Ishikawa M."/>
            <person name="Umino S."/>
            <person name="Koizumi Y."/>
            <person name="Shiwa Y."/>
            <person name="Yoshikawa H."/>
            <person name="Matsutani M."/>
            <person name="Matsushita K."/>
        </authorList>
    </citation>
    <scope>NUCLEOTIDE SEQUENCE</scope>
    <source>
        <strain evidence="5">NRIC 0535</strain>
    </source>
</reference>
<proteinExistence type="predicted"/>
<feature type="domain" description="HTH hxlR-type" evidence="4">
    <location>
        <begin position="38"/>
        <end position="138"/>
    </location>
</feature>
<keyword evidence="2" id="KW-0238">DNA-binding</keyword>
<evidence type="ECO:0000313" key="5">
    <source>
        <dbReference type="EMBL" id="GBQ86284.1"/>
    </source>
</evidence>
<keyword evidence="3" id="KW-0804">Transcription</keyword>
<dbReference type="PANTHER" id="PTHR33204:SF37">
    <property type="entry name" value="HTH-TYPE TRANSCRIPTIONAL REGULATOR YODB"/>
    <property type="match status" value="1"/>
</dbReference>
<evidence type="ECO:0000256" key="2">
    <source>
        <dbReference type="ARBA" id="ARBA00023125"/>
    </source>
</evidence>
<dbReference type="PANTHER" id="PTHR33204">
    <property type="entry name" value="TRANSCRIPTIONAL REGULATOR, MARR FAMILY"/>
    <property type="match status" value="1"/>
</dbReference>
<dbReference type="EMBL" id="BAPV01000005">
    <property type="protein sequence ID" value="GBQ86284.1"/>
    <property type="molecule type" value="Genomic_DNA"/>
</dbReference>
<evidence type="ECO:0000256" key="1">
    <source>
        <dbReference type="ARBA" id="ARBA00023015"/>
    </source>
</evidence>
<sequence length="141" mass="15859">MADCILPAETDADDPIVASSDLPALPEALKQAPFTEDCAPRRLLRLFSGKWITMILHAIHLMGGSARPGALQRNIPGLSKKMMTQTLRELQERGLIARVVLEIMPPRVEYRLTPLGQRFIEPIELLYRWGAHHAELLDKLD</sequence>
<keyword evidence="6" id="KW-1185">Reference proteome</keyword>
<dbReference type="Gene3D" id="1.10.10.10">
    <property type="entry name" value="Winged helix-like DNA-binding domain superfamily/Winged helix DNA-binding domain"/>
    <property type="match status" value="1"/>
</dbReference>
<evidence type="ECO:0000256" key="3">
    <source>
        <dbReference type="ARBA" id="ARBA00023163"/>
    </source>
</evidence>
<dbReference type="InterPro" id="IPR002577">
    <property type="entry name" value="HTH_HxlR"/>
</dbReference>
<dbReference type="Proteomes" id="UP001062776">
    <property type="component" value="Unassembled WGS sequence"/>
</dbReference>
<accession>A0ABQ0Q0P5</accession>
<dbReference type="PROSITE" id="PS51118">
    <property type="entry name" value="HTH_HXLR"/>
    <property type="match status" value="1"/>
</dbReference>
<dbReference type="InterPro" id="IPR036388">
    <property type="entry name" value="WH-like_DNA-bd_sf"/>
</dbReference>
<evidence type="ECO:0000259" key="4">
    <source>
        <dbReference type="PROSITE" id="PS51118"/>
    </source>
</evidence>
<dbReference type="Pfam" id="PF01638">
    <property type="entry name" value="HxlR"/>
    <property type="match status" value="1"/>
</dbReference>
<name>A0ABQ0Q0P5_9PROT</name>
<evidence type="ECO:0000313" key="6">
    <source>
        <dbReference type="Proteomes" id="UP001062776"/>
    </source>
</evidence>
<comment type="caution">
    <text evidence="5">The sequence shown here is derived from an EMBL/GenBank/DDBJ whole genome shotgun (WGS) entry which is preliminary data.</text>
</comment>
<keyword evidence="1" id="KW-0805">Transcription regulation</keyword>
<dbReference type="SUPFAM" id="SSF46785">
    <property type="entry name" value="Winged helix' DNA-binding domain"/>
    <property type="match status" value="1"/>
</dbReference>
<dbReference type="InterPro" id="IPR036390">
    <property type="entry name" value="WH_DNA-bd_sf"/>
</dbReference>